<comment type="caution">
    <text evidence="3">The sequence shown here is derived from an EMBL/GenBank/DDBJ whole genome shotgun (WGS) entry which is preliminary data.</text>
</comment>
<evidence type="ECO:0000313" key="4">
    <source>
        <dbReference type="Proteomes" id="UP000006462"/>
    </source>
</evidence>
<dbReference type="Pfam" id="PF14090">
    <property type="entry name" value="HTH_39"/>
    <property type="match status" value="1"/>
</dbReference>
<organism evidence="3 4">
    <name type="scientific">Pyramidobacter piscolens W5455</name>
    <dbReference type="NCBI Taxonomy" id="352165"/>
    <lineage>
        <taxon>Bacteria</taxon>
        <taxon>Thermotogati</taxon>
        <taxon>Synergistota</taxon>
        <taxon>Synergistia</taxon>
        <taxon>Synergistales</taxon>
        <taxon>Dethiosulfovibrionaceae</taxon>
        <taxon>Pyramidobacter</taxon>
    </lineage>
</organism>
<evidence type="ECO:0000259" key="1">
    <source>
        <dbReference type="Pfam" id="PF14090"/>
    </source>
</evidence>
<dbReference type="InterPro" id="IPR055245">
    <property type="entry name" value="HTH_proteobacteria"/>
</dbReference>
<protein>
    <recommendedName>
        <fullName evidence="5">DNA primase/polymerase bifunctional N-terminal domain-containing protein</fullName>
    </recommendedName>
</protein>
<dbReference type="RefSeq" id="WP_009164451.1">
    <property type="nucleotide sequence ID" value="NZ_ADFP01000051.1"/>
</dbReference>
<dbReference type="InterPro" id="IPR054468">
    <property type="entry name" value="NrSPol-like_HBD"/>
</dbReference>
<accession>A0ABM9ZVS0</accession>
<dbReference type="Pfam" id="PF22763">
    <property type="entry name" value="NrS1-1_pol-like_HBD"/>
    <property type="match status" value="1"/>
</dbReference>
<feature type="domain" description="NrS-1 polymerase-like HBD" evidence="2">
    <location>
        <begin position="330"/>
        <end position="381"/>
    </location>
</feature>
<feature type="domain" description="Winged helix-turn-helix" evidence="1">
    <location>
        <begin position="14"/>
        <end position="76"/>
    </location>
</feature>
<gene>
    <name evidence="3" type="ORF">HMPREF7215_0595</name>
</gene>
<keyword evidence="4" id="KW-1185">Reference proteome</keyword>
<proteinExistence type="predicted"/>
<name>A0ABM9ZVS0_9BACT</name>
<dbReference type="Proteomes" id="UP000006462">
    <property type="component" value="Unassembled WGS sequence"/>
</dbReference>
<sequence>MSAQGIDYAAATDQRGLVLAILQSGRSLTREEALQNFHIWNLPTRVCELRKAGYNIQSESIDCGGVRPVARYYLGDPVPFLRPKLDGIPEELKALPQWVAWSWDMTRKNAEGKPGKRLFCVHDPERHASSTDASTWSSFEAAWALYEAGKAHGVAFCMTENDPYVFIDMDGCLNDGGRGVIPECRALVNDTVREFCTYTERSVSGKGLHIVFRVADKAPFLKGQRWGGVEMYGCHFMTVTGRSFRKPRPVAERQGMAEAFKRFIFDELRHAAAMPTDGHCARSAFAQTPHDDDEVLKEALERDVDGGKRPRGEARRQLFSGDWQSVYSSQSEADLALCGVLACYTSDAGQVDRLFRRSGLYRGKWEREDYRRRTLQLAMSGEQSNA</sequence>
<evidence type="ECO:0008006" key="5">
    <source>
        <dbReference type="Google" id="ProtNLM"/>
    </source>
</evidence>
<dbReference type="EMBL" id="ADFP01000051">
    <property type="protein sequence ID" value="EFB91007.1"/>
    <property type="molecule type" value="Genomic_DNA"/>
</dbReference>
<reference evidence="3 4" key="1">
    <citation type="submission" date="2009-12" db="EMBL/GenBank/DDBJ databases">
        <authorList>
            <person name="Shrivastava S."/>
            <person name="Madupu R."/>
            <person name="Durkin A.S."/>
            <person name="Torralba M."/>
            <person name="Methe B."/>
            <person name="Sutton G.G."/>
            <person name="Strausberg R.L."/>
            <person name="Nelson K.E."/>
        </authorList>
    </citation>
    <scope>NUCLEOTIDE SEQUENCE [LARGE SCALE GENOMIC DNA]</scope>
    <source>
        <strain evidence="3 4">W5455</strain>
    </source>
</reference>
<evidence type="ECO:0000313" key="3">
    <source>
        <dbReference type="EMBL" id="EFB91007.1"/>
    </source>
</evidence>
<evidence type="ECO:0000259" key="2">
    <source>
        <dbReference type="Pfam" id="PF22763"/>
    </source>
</evidence>